<comment type="caution">
    <text evidence="2">The sequence shown here is derived from an EMBL/GenBank/DDBJ whole genome shotgun (WGS) entry which is preliminary data.</text>
</comment>
<sequence length="149" mass="16746">MVTINPDSKLVPTWYQSKLDKNDPIEWLLKPLTGMEFMQVQSGARMTEEGGIVYSAQAQRDAMRFAIRDWKGVQHEQTSEPIEYSYYLLETLPSQYLIEVFREIADRAMLREYERKNSSSQSQSTATQSNSTAAAVSGAGTAIGATQPQ</sequence>
<accession>A0A370UA78</accession>
<dbReference type="OrthoDB" id="6106892at2"/>
<evidence type="ECO:0000313" key="3">
    <source>
        <dbReference type="Proteomes" id="UP000254326"/>
    </source>
</evidence>
<evidence type="ECO:0000313" key="2">
    <source>
        <dbReference type="EMBL" id="RDL44689.1"/>
    </source>
</evidence>
<evidence type="ECO:0000256" key="1">
    <source>
        <dbReference type="SAM" id="MobiDB-lite"/>
    </source>
</evidence>
<reference evidence="2 3" key="1">
    <citation type="submission" date="2018-06" db="EMBL/GenBank/DDBJ databases">
        <title>Marinomonas sp. YLB-05 draft genome sequence.</title>
        <authorList>
            <person name="Yu L."/>
            <person name="Tang X."/>
        </authorList>
    </citation>
    <scope>NUCLEOTIDE SEQUENCE [LARGE SCALE GENOMIC DNA]</scope>
    <source>
        <strain evidence="2 3">YLB-05</strain>
    </source>
</reference>
<dbReference type="RefSeq" id="WP_115467952.1">
    <property type="nucleotide sequence ID" value="NZ_QKRA01000003.1"/>
</dbReference>
<gene>
    <name evidence="2" type="ORF">DN730_09905</name>
</gene>
<dbReference type="Proteomes" id="UP000254326">
    <property type="component" value="Unassembled WGS sequence"/>
</dbReference>
<keyword evidence="3" id="KW-1185">Reference proteome</keyword>
<protein>
    <submittedName>
        <fullName evidence="2">Uncharacterized protein</fullName>
    </submittedName>
</protein>
<name>A0A370UA78_9GAMM</name>
<feature type="compositionally biased region" description="Low complexity" evidence="1">
    <location>
        <begin position="118"/>
        <end position="149"/>
    </location>
</feature>
<organism evidence="2 3">
    <name type="scientific">Marinomonas piezotolerans</name>
    <dbReference type="NCBI Taxonomy" id="2213058"/>
    <lineage>
        <taxon>Bacteria</taxon>
        <taxon>Pseudomonadati</taxon>
        <taxon>Pseudomonadota</taxon>
        <taxon>Gammaproteobacteria</taxon>
        <taxon>Oceanospirillales</taxon>
        <taxon>Oceanospirillaceae</taxon>
        <taxon>Marinomonas</taxon>
    </lineage>
</organism>
<feature type="region of interest" description="Disordered" evidence="1">
    <location>
        <begin position="115"/>
        <end position="149"/>
    </location>
</feature>
<proteinExistence type="predicted"/>
<dbReference type="EMBL" id="QKRA01000003">
    <property type="protein sequence ID" value="RDL44689.1"/>
    <property type="molecule type" value="Genomic_DNA"/>
</dbReference>
<dbReference type="AlphaFoldDB" id="A0A370UA78"/>